<dbReference type="EMBL" id="QRDH01000003">
    <property type="protein sequence ID" value="RDU41446.1"/>
    <property type="molecule type" value="Genomic_DNA"/>
</dbReference>
<dbReference type="InterPro" id="IPR011990">
    <property type="entry name" value="TPR-like_helical_dom_sf"/>
</dbReference>
<evidence type="ECO:0000313" key="2">
    <source>
        <dbReference type="EMBL" id="RDU41446.1"/>
    </source>
</evidence>
<accession>A0A3D8H567</accession>
<gene>
    <name evidence="2" type="ORF">DXI23_08590</name>
</gene>
<sequence>MIATFAAFQAQAAPDPIITDFGVDQILTELPRSAAEVFRETDSPEEAGDRLQILITQARASGDPRYLGYAQTLVNRWPEEQLTDRLRVLRATLRQSLHQFDSARSDLERVISTSSDTQQRIQARLTLANLELVQGRYKEAEQHCRALQSAYPGLIAQSCLASVQARTADPEKAYRNLASQLAESINRQPADSTSRLWAEGTLGDIAAQAGLPEAKVHWQRVVKATPNDLYVRAQLADWHLGKGHFEQVLTLTQGFEAVDTLAVIRAIAMERMGHPDSNELNSRLRQRFEEARWRGALLHARDVARFELDIENQPQEALRLAIENWESQREPLDTRLLLRSALAANDTVQYQRVRDWLKEQGQSDARYPEFKQ</sequence>
<dbReference type="InterPro" id="IPR018704">
    <property type="entry name" value="SecYEG/CpoB_TPR"/>
</dbReference>
<organism evidence="2 3">
    <name type="scientific">Marinobacter flavimaris</name>
    <dbReference type="NCBI Taxonomy" id="262076"/>
    <lineage>
        <taxon>Bacteria</taxon>
        <taxon>Pseudomonadati</taxon>
        <taxon>Pseudomonadota</taxon>
        <taxon>Gammaproteobacteria</taxon>
        <taxon>Pseudomonadales</taxon>
        <taxon>Marinobacteraceae</taxon>
        <taxon>Marinobacter</taxon>
    </lineage>
</organism>
<evidence type="ECO:0000313" key="3">
    <source>
        <dbReference type="Proteomes" id="UP000256431"/>
    </source>
</evidence>
<dbReference type="AlphaFoldDB" id="A0A3D8H567"/>
<dbReference type="Pfam" id="PF09976">
    <property type="entry name" value="TPR_21"/>
    <property type="match status" value="1"/>
</dbReference>
<protein>
    <recommendedName>
        <fullName evidence="1">Ancillary SecYEG translocon subunit/Cell division coordinator CpoB TPR domain-containing protein</fullName>
    </recommendedName>
</protein>
<dbReference type="Gene3D" id="1.25.40.10">
    <property type="entry name" value="Tetratricopeptide repeat domain"/>
    <property type="match status" value="1"/>
</dbReference>
<feature type="domain" description="Ancillary SecYEG translocon subunit/Cell division coordinator CpoB TPR" evidence="1">
    <location>
        <begin position="44"/>
        <end position="143"/>
    </location>
</feature>
<comment type="caution">
    <text evidence="2">The sequence shown here is derived from an EMBL/GenBank/DDBJ whole genome shotgun (WGS) entry which is preliminary data.</text>
</comment>
<dbReference type="RefSeq" id="WP_104270437.1">
    <property type="nucleotide sequence ID" value="NZ_PSSW01000003.1"/>
</dbReference>
<reference evidence="2 3" key="1">
    <citation type="submission" date="2018-08" db="EMBL/GenBank/DDBJ databases">
        <title>Genome sequence of Marinobacter flavimaris KCTC 12185.</title>
        <authorList>
            <person name="Chun J."/>
            <person name="Kim B.-Y."/>
            <person name="Choi S.-B."/>
            <person name="Kwak M.-J."/>
        </authorList>
    </citation>
    <scope>NUCLEOTIDE SEQUENCE [LARGE SCALE GENOMIC DNA]</scope>
    <source>
        <strain evidence="2 3">KCTC 12185</strain>
    </source>
</reference>
<proteinExistence type="predicted"/>
<keyword evidence="3" id="KW-1185">Reference proteome</keyword>
<evidence type="ECO:0000259" key="1">
    <source>
        <dbReference type="Pfam" id="PF09976"/>
    </source>
</evidence>
<dbReference type="SUPFAM" id="SSF48452">
    <property type="entry name" value="TPR-like"/>
    <property type="match status" value="1"/>
</dbReference>
<dbReference type="Proteomes" id="UP000256431">
    <property type="component" value="Unassembled WGS sequence"/>
</dbReference>
<name>A0A3D8H567_9GAMM</name>